<dbReference type="InterPro" id="IPR003607">
    <property type="entry name" value="HD/PDEase_dom"/>
</dbReference>
<dbReference type="SUPFAM" id="SSF81301">
    <property type="entry name" value="Nucleotidyltransferase"/>
    <property type="match status" value="1"/>
</dbReference>
<feature type="compositionally biased region" description="Low complexity" evidence="2">
    <location>
        <begin position="696"/>
        <end position="712"/>
    </location>
</feature>
<dbReference type="Gene3D" id="1.10.3210.10">
    <property type="entry name" value="Hypothetical protein af1432"/>
    <property type="match status" value="1"/>
</dbReference>
<dbReference type="InterPro" id="IPR007685">
    <property type="entry name" value="RelA_SpoT"/>
</dbReference>
<dbReference type="GO" id="GO:0009507">
    <property type="term" value="C:chloroplast"/>
    <property type="evidence" value="ECO:0007669"/>
    <property type="project" value="TreeGrafter"/>
</dbReference>
<gene>
    <name evidence="5" type="ORF">HYH03_017275</name>
</gene>
<comment type="caution">
    <text evidence="5">The sequence shown here is derived from an EMBL/GenBank/DDBJ whole genome shotgun (WGS) entry which is preliminary data.</text>
</comment>
<dbReference type="Pfam" id="PF13328">
    <property type="entry name" value="HD_4"/>
    <property type="match status" value="1"/>
</dbReference>
<keyword evidence="6" id="KW-1185">Reference proteome</keyword>
<dbReference type="EMBL" id="JAEHOE010000163">
    <property type="protein sequence ID" value="KAG2483881.1"/>
    <property type="molecule type" value="Genomic_DNA"/>
</dbReference>
<dbReference type="GO" id="GO:0015969">
    <property type="term" value="P:guanosine tetraphosphate metabolic process"/>
    <property type="evidence" value="ECO:0007669"/>
    <property type="project" value="InterPro"/>
</dbReference>
<evidence type="ECO:0000259" key="4">
    <source>
        <dbReference type="SMART" id="SM00954"/>
    </source>
</evidence>
<dbReference type="FunFam" id="1.10.3210.10:FF:000001">
    <property type="entry name" value="GTP pyrophosphokinase RelA"/>
    <property type="match status" value="1"/>
</dbReference>
<feature type="domain" description="RelA/SpoT" evidence="4">
    <location>
        <begin position="407"/>
        <end position="523"/>
    </location>
</feature>
<evidence type="ECO:0000259" key="3">
    <source>
        <dbReference type="SMART" id="SM00471"/>
    </source>
</evidence>
<evidence type="ECO:0008006" key="7">
    <source>
        <dbReference type="Google" id="ProtNLM"/>
    </source>
</evidence>
<dbReference type="PANTHER" id="PTHR21262:SF31">
    <property type="entry name" value="GTP PYROPHOSPHOKINASE"/>
    <property type="match status" value="1"/>
</dbReference>
<accession>A0A836BP26</accession>
<feature type="compositionally biased region" description="Polar residues" evidence="2">
    <location>
        <begin position="77"/>
        <end position="87"/>
    </location>
</feature>
<dbReference type="SUPFAM" id="SSF109604">
    <property type="entry name" value="HD-domain/PDEase-like"/>
    <property type="match status" value="1"/>
</dbReference>
<dbReference type="Pfam" id="PF04607">
    <property type="entry name" value="RelA_SpoT"/>
    <property type="match status" value="1"/>
</dbReference>
<evidence type="ECO:0000256" key="1">
    <source>
        <dbReference type="ARBA" id="ARBA00007476"/>
    </source>
</evidence>
<sequence length="755" mass="81941">MAATYAAQAAYLATSPLTRSTPIPFGTKRSVSGRSTVPATGARISGAGGTSAVADSFVESARADEFYQRYSLSTSGRRRSVASSPSATEGARVQAQGPAPKEVTFGFNVGTTSAFADASFTFQRPPVAPAPKPAARGLLSRALSSEVVKDTDVLAHSLLPSAPADPLVFFPGIPLDLLRQAQAQFPVFHNEVVVTAYGLTARAHQNQFRKNGDSMLSHCVEVAKTLAGLGLDAETVAAGLLHETLAADSYRSQLEEFMPPAVVNLVDRINTISEMSRLYRQLNASGSFTEDTFQRMLVAMEDVSAVLVKLADRVHNMRTIRVLPFERQEALARETLEVYSVVANRLGVWCLKAELEDLAFSVLHPEEYTWLKQAVAPRQDPAVLETTINSIKSGLQAHGVQYEDISGRPKNLYGIYTKLVKDGKPLTMASLDSIFDLMALRVVVSSKHECYTALRAVASVYRTMPSRSKDFIKDIKKPNGYQSLHETIYGEGGAPVEVQIRTHKMHYIAEYGFAAHWKYKEKLDSEDEWLEKETQYKRWLTHYKLGVHDKKVRPAGSPPTDSSLKSLGVAYLDRPEEQQLDLLDPFLRHQRFRLQVPAKTEVSVLLQTCDGIETKEFPLGTTAHQLWRELGLGAQPGLALTVNSRLPAGESALQSGDLVQVLPLTAVLSRSPQDRFGSARTLSAVAEEWDEELAHSEASSSSPYSSAGAPGFSDGGSSGVLEVYGRDGMSSWTLGPKGVAASPVAAVAGSRGLGI</sequence>
<evidence type="ECO:0000256" key="2">
    <source>
        <dbReference type="SAM" id="MobiDB-lite"/>
    </source>
</evidence>
<feature type="region of interest" description="Disordered" evidence="2">
    <location>
        <begin position="77"/>
        <end position="97"/>
    </location>
</feature>
<proteinExistence type="inferred from homology"/>
<organism evidence="5 6">
    <name type="scientific">Edaphochlamys debaryana</name>
    <dbReference type="NCBI Taxonomy" id="47281"/>
    <lineage>
        <taxon>Eukaryota</taxon>
        <taxon>Viridiplantae</taxon>
        <taxon>Chlorophyta</taxon>
        <taxon>core chlorophytes</taxon>
        <taxon>Chlorophyceae</taxon>
        <taxon>CS clade</taxon>
        <taxon>Chlamydomonadales</taxon>
        <taxon>Chlamydomonadales incertae sedis</taxon>
        <taxon>Edaphochlamys</taxon>
    </lineage>
</organism>
<comment type="similarity">
    <text evidence="1">Belongs to the RelA/SpoT family.</text>
</comment>
<dbReference type="Proteomes" id="UP000612055">
    <property type="component" value="Unassembled WGS sequence"/>
</dbReference>
<name>A0A836BP26_9CHLO</name>
<dbReference type="OrthoDB" id="430679at2759"/>
<dbReference type="InterPro" id="IPR043519">
    <property type="entry name" value="NT_sf"/>
</dbReference>
<evidence type="ECO:0000313" key="5">
    <source>
        <dbReference type="EMBL" id="KAG2483881.1"/>
    </source>
</evidence>
<feature type="domain" description="HD/PDEase" evidence="3">
    <location>
        <begin position="211"/>
        <end position="326"/>
    </location>
</feature>
<feature type="compositionally biased region" description="Polar residues" evidence="2">
    <location>
        <begin position="29"/>
        <end position="38"/>
    </location>
</feature>
<dbReference type="SMART" id="SM00954">
    <property type="entry name" value="RelA_SpoT"/>
    <property type="match status" value="1"/>
</dbReference>
<evidence type="ECO:0000313" key="6">
    <source>
        <dbReference type="Proteomes" id="UP000612055"/>
    </source>
</evidence>
<reference evidence="5" key="1">
    <citation type="journal article" date="2020" name="bioRxiv">
        <title>Comparative genomics of Chlamydomonas.</title>
        <authorList>
            <person name="Craig R.J."/>
            <person name="Hasan A.R."/>
            <person name="Ness R.W."/>
            <person name="Keightley P.D."/>
        </authorList>
    </citation>
    <scope>NUCLEOTIDE SEQUENCE</scope>
    <source>
        <strain evidence="5">CCAP 11/70</strain>
    </source>
</reference>
<feature type="region of interest" description="Disordered" evidence="2">
    <location>
        <begin position="24"/>
        <end position="49"/>
    </location>
</feature>
<dbReference type="PANTHER" id="PTHR21262">
    <property type="entry name" value="GUANOSINE-3',5'-BIS DIPHOSPHATE 3'-PYROPHOSPHOHYDROLASE"/>
    <property type="match status" value="1"/>
</dbReference>
<protein>
    <recommendedName>
        <fullName evidence="7">GTP diphosphokinase</fullName>
    </recommendedName>
</protein>
<dbReference type="AlphaFoldDB" id="A0A836BP26"/>
<dbReference type="CDD" id="cd05399">
    <property type="entry name" value="NT_Rel-Spo_like"/>
    <property type="match status" value="1"/>
</dbReference>
<dbReference type="Gene3D" id="3.30.460.10">
    <property type="entry name" value="Beta Polymerase, domain 2"/>
    <property type="match status" value="1"/>
</dbReference>
<feature type="region of interest" description="Disordered" evidence="2">
    <location>
        <begin position="693"/>
        <end position="713"/>
    </location>
</feature>
<dbReference type="SMART" id="SM00471">
    <property type="entry name" value="HDc"/>
    <property type="match status" value="1"/>
</dbReference>